<dbReference type="AlphaFoldDB" id="A0A5D2IWP9"/>
<dbReference type="Proteomes" id="UP000322667">
    <property type="component" value="Chromosome D11"/>
</dbReference>
<evidence type="ECO:0000313" key="2">
    <source>
        <dbReference type="Proteomes" id="UP000322667"/>
    </source>
</evidence>
<evidence type="ECO:0000313" key="1">
    <source>
        <dbReference type="EMBL" id="TYH46283.1"/>
    </source>
</evidence>
<protein>
    <submittedName>
        <fullName evidence="1">Uncharacterized protein</fullName>
    </submittedName>
</protein>
<proteinExistence type="predicted"/>
<sequence>MSSLWGSKIPVAPTVGPLHHHRAGVTLATAKNSKKGDWRCKWVGGGDVTVAVAGLGRRLAPRV</sequence>
<keyword evidence="2" id="KW-1185">Reference proteome</keyword>
<gene>
    <name evidence="1" type="ORF">ES332_D11G325400v1</name>
</gene>
<accession>A0A5D2IWP9</accession>
<organism evidence="1 2">
    <name type="scientific">Gossypium tomentosum</name>
    <name type="common">Hawaiian cotton</name>
    <name type="synonym">Gossypium sandvicense</name>
    <dbReference type="NCBI Taxonomy" id="34277"/>
    <lineage>
        <taxon>Eukaryota</taxon>
        <taxon>Viridiplantae</taxon>
        <taxon>Streptophyta</taxon>
        <taxon>Embryophyta</taxon>
        <taxon>Tracheophyta</taxon>
        <taxon>Spermatophyta</taxon>
        <taxon>Magnoliopsida</taxon>
        <taxon>eudicotyledons</taxon>
        <taxon>Gunneridae</taxon>
        <taxon>Pentapetalae</taxon>
        <taxon>rosids</taxon>
        <taxon>malvids</taxon>
        <taxon>Malvales</taxon>
        <taxon>Malvaceae</taxon>
        <taxon>Malvoideae</taxon>
        <taxon>Gossypium</taxon>
    </lineage>
</organism>
<reference evidence="1 2" key="1">
    <citation type="submission" date="2019-07" db="EMBL/GenBank/DDBJ databases">
        <title>WGS assembly of Gossypium tomentosum.</title>
        <authorList>
            <person name="Chen Z.J."/>
            <person name="Sreedasyam A."/>
            <person name="Ando A."/>
            <person name="Song Q."/>
            <person name="De L."/>
            <person name="Hulse-Kemp A."/>
            <person name="Ding M."/>
            <person name="Ye W."/>
            <person name="Kirkbride R."/>
            <person name="Jenkins J."/>
            <person name="Plott C."/>
            <person name="Lovell J."/>
            <person name="Lin Y.-M."/>
            <person name="Vaughn R."/>
            <person name="Liu B."/>
            <person name="Li W."/>
            <person name="Simpson S."/>
            <person name="Scheffler B."/>
            <person name="Saski C."/>
            <person name="Grover C."/>
            <person name="Hu G."/>
            <person name="Conover J."/>
            <person name="Carlson J."/>
            <person name="Shu S."/>
            <person name="Boston L."/>
            <person name="Williams M."/>
            <person name="Peterson D."/>
            <person name="Mcgee K."/>
            <person name="Jones D."/>
            <person name="Wendel J."/>
            <person name="Stelly D."/>
            <person name="Grimwood J."/>
            <person name="Schmutz J."/>
        </authorList>
    </citation>
    <scope>NUCLEOTIDE SEQUENCE [LARGE SCALE GENOMIC DNA]</scope>
    <source>
        <strain evidence="1">7179.01</strain>
    </source>
</reference>
<name>A0A5D2IWP9_GOSTO</name>
<dbReference type="EMBL" id="CM017633">
    <property type="protein sequence ID" value="TYH46283.1"/>
    <property type="molecule type" value="Genomic_DNA"/>
</dbReference>